<dbReference type="PANTHER" id="PTHR45716">
    <property type="entry name" value="BITESIZE, ISOFORM I"/>
    <property type="match status" value="1"/>
</dbReference>
<comment type="subcellular location">
    <subcellularLocation>
        <location evidence="1">Membrane</location>
        <topology evidence="1">Peripheral membrane protein</topology>
    </subcellularLocation>
</comment>
<evidence type="ECO:0000313" key="7">
    <source>
        <dbReference type="RefSeq" id="XP_007426039.1"/>
    </source>
</evidence>
<dbReference type="InterPro" id="IPR010911">
    <property type="entry name" value="Rab_BD"/>
</dbReference>
<evidence type="ECO:0000259" key="5">
    <source>
        <dbReference type="PROSITE" id="PS50916"/>
    </source>
</evidence>
<dbReference type="Proteomes" id="UP000695026">
    <property type="component" value="Unplaced"/>
</dbReference>
<keyword evidence="6" id="KW-1185">Reference proteome</keyword>
<dbReference type="GO" id="GO:0005886">
    <property type="term" value="C:plasma membrane"/>
    <property type="evidence" value="ECO:0007669"/>
    <property type="project" value="TreeGrafter"/>
</dbReference>
<dbReference type="Gene3D" id="2.60.40.150">
    <property type="entry name" value="C2 domain"/>
    <property type="match status" value="1"/>
</dbReference>
<name>A0A9F2QUH0_PYTBI</name>
<dbReference type="GO" id="GO:0070382">
    <property type="term" value="C:exocytic vesicle"/>
    <property type="evidence" value="ECO:0007669"/>
    <property type="project" value="TreeGrafter"/>
</dbReference>
<evidence type="ECO:0000313" key="6">
    <source>
        <dbReference type="Proteomes" id="UP000695026"/>
    </source>
</evidence>
<dbReference type="GO" id="GO:0031267">
    <property type="term" value="F:small GTPase binding"/>
    <property type="evidence" value="ECO:0007669"/>
    <property type="project" value="InterPro"/>
</dbReference>
<dbReference type="CDD" id="cd08521">
    <property type="entry name" value="C2A_SLP"/>
    <property type="match status" value="1"/>
</dbReference>
<evidence type="ECO:0000256" key="2">
    <source>
        <dbReference type="ARBA" id="ARBA00022737"/>
    </source>
</evidence>
<dbReference type="SMART" id="SM00239">
    <property type="entry name" value="C2"/>
    <property type="match status" value="1"/>
</dbReference>
<dbReference type="FunFam" id="3.30.40.10:FF:000018">
    <property type="entry name" value="Synaptotagmin-like 5, isoform CRA_a"/>
    <property type="match status" value="1"/>
</dbReference>
<feature type="domain" description="RabBD" evidence="5">
    <location>
        <begin position="4"/>
        <end position="122"/>
    </location>
</feature>
<dbReference type="GO" id="GO:0006886">
    <property type="term" value="P:intracellular protein transport"/>
    <property type="evidence" value="ECO:0007669"/>
    <property type="project" value="InterPro"/>
</dbReference>
<dbReference type="GeneID" id="103049884"/>
<gene>
    <name evidence="7" type="primary">SYTL3</name>
</gene>
<dbReference type="InterPro" id="IPR041282">
    <property type="entry name" value="FYVE_2"/>
</dbReference>
<proteinExistence type="predicted"/>
<dbReference type="FunFam" id="2.60.40.150:FF:000006">
    <property type="entry name" value="Synaptotagmin-like 5, isoform CRA_a"/>
    <property type="match status" value="1"/>
</dbReference>
<dbReference type="GO" id="GO:0006887">
    <property type="term" value="P:exocytosis"/>
    <property type="evidence" value="ECO:0007669"/>
    <property type="project" value="TreeGrafter"/>
</dbReference>
<dbReference type="InterPro" id="IPR013083">
    <property type="entry name" value="Znf_RING/FYVE/PHD"/>
</dbReference>
<evidence type="ECO:0000256" key="1">
    <source>
        <dbReference type="ARBA" id="ARBA00004170"/>
    </source>
</evidence>
<dbReference type="GO" id="GO:0042043">
    <property type="term" value="F:neurexin family protein binding"/>
    <property type="evidence" value="ECO:0007669"/>
    <property type="project" value="TreeGrafter"/>
</dbReference>
<feature type="domain" description="C2" evidence="4">
    <location>
        <begin position="303"/>
        <end position="428"/>
    </location>
</feature>
<dbReference type="OrthoDB" id="195679at2759"/>
<dbReference type="SUPFAM" id="SSF49562">
    <property type="entry name" value="C2 domain (Calcium/lipid-binding domain, CaLB)"/>
    <property type="match status" value="1"/>
</dbReference>
<protein>
    <submittedName>
        <fullName evidence="7">Synaptotagmin-like protein 3</fullName>
    </submittedName>
</protein>
<dbReference type="OMA" id="RKKKCNP"/>
<dbReference type="RefSeq" id="XP_007426039.1">
    <property type="nucleotide sequence ID" value="XM_007425977.2"/>
</dbReference>
<dbReference type="Pfam" id="PF02318">
    <property type="entry name" value="FYVE_2"/>
    <property type="match status" value="1"/>
</dbReference>
<dbReference type="CTD" id="94120"/>
<dbReference type="PANTHER" id="PTHR45716:SF1">
    <property type="entry name" value="SYNAPTOTAGMIN-LIKE PROTEIN 3"/>
    <property type="match status" value="1"/>
</dbReference>
<dbReference type="Pfam" id="PF00168">
    <property type="entry name" value="C2"/>
    <property type="match status" value="1"/>
</dbReference>
<accession>A0A9F2QUH0</accession>
<dbReference type="InterPro" id="IPR035892">
    <property type="entry name" value="C2_domain_sf"/>
</dbReference>
<keyword evidence="2" id="KW-0677">Repeat</keyword>
<dbReference type="PROSITE" id="PS50916">
    <property type="entry name" value="RABBD"/>
    <property type="match status" value="1"/>
</dbReference>
<dbReference type="AlphaFoldDB" id="A0A9F2QUH0"/>
<dbReference type="InterPro" id="IPR000008">
    <property type="entry name" value="C2_dom"/>
</dbReference>
<keyword evidence="3" id="KW-0472">Membrane</keyword>
<evidence type="ECO:0000256" key="3">
    <source>
        <dbReference type="ARBA" id="ARBA00023136"/>
    </source>
</evidence>
<sequence>MLQEFDLSLLKGLEQEIVLNVLCRDEMLRRLEEERVSKLKTELQQLWRKGTKNANCGSQKQSCARCQKSFGILINRGAVCKGCSHHICSRCRIAQNAFLWKCTVCYAFEDIKVKTGEWFFEERAKKFPAEGRYETAGAKLLKSYQKLSNISVIPPTPPPFAESTNGTNALELNQSFHKSVENLFLSFTTHIKKISKSQNDVDNEKYLLTANYGQQKDPVKERRSLSDPAIDIPARIKKAPHIQQLINGEEDDSRTACKRALSVEFIPSIVTNDTLICGDKRRGSLYSITSSCSETGDFAKADVRGEIEFAIRYIFKFGILEVCISACRNLAYGEEEKKKCNPYVKTYLLPDKSLQSKRKTSVKKNTLNPTFQETLKYKIEYSQLETRQLQISVWHSGVFRHRVFLGEVVIAFESWDFESNSAQSFSWYQLKAKVTGLD</sequence>
<evidence type="ECO:0000259" key="4">
    <source>
        <dbReference type="PROSITE" id="PS50004"/>
    </source>
</evidence>
<dbReference type="PROSITE" id="PS50004">
    <property type="entry name" value="C2"/>
    <property type="match status" value="1"/>
</dbReference>
<dbReference type="Gene3D" id="3.30.40.10">
    <property type="entry name" value="Zinc/RING finger domain, C3HC4 (zinc finger)"/>
    <property type="match status" value="1"/>
</dbReference>
<dbReference type="InterPro" id="IPR011011">
    <property type="entry name" value="Znf_FYVE_PHD"/>
</dbReference>
<organism evidence="6 7">
    <name type="scientific">Python bivittatus</name>
    <name type="common">Burmese python</name>
    <name type="synonym">Python molurus bivittatus</name>
    <dbReference type="NCBI Taxonomy" id="176946"/>
    <lineage>
        <taxon>Eukaryota</taxon>
        <taxon>Metazoa</taxon>
        <taxon>Chordata</taxon>
        <taxon>Craniata</taxon>
        <taxon>Vertebrata</taxon>
        <taxon>Euteleostomi</taxon>
        <taxon>Lepidosauria</taxon>
        <taxon>Squamata</taxon>
        <taxon>Bifurcata</taxon>
        <taxon>Unidentata</taxon>
        <taxon>Episquamata</taxon>
        <taxon>Toxicofera</taxon>
        <taxon>Serpentes</taxon>
        <taxon>Henophidia</taxon>
        <taxon>Pythonidae</taxon>
        <taxon>Python</taxon>
    </lineage>
</organism>
<dbReference type="SUPFAM" id="SSF57903">
    <property type="entry name" value="FYVE/PHD zinc finger"/>
    <property type="match status" value="1"/>
</dbReference>
<dbReference type="KEGG" id="pbi:103049884"/>
<reference evidence="7" key="1">
    <citation type="submission" date="2025-08" db="UniProtKB">
        <authorList>
            <consortium name="RefSeq"/>
        </authorList>
    </citation>
    <scope>IDENTIFICATION</scope>
    <source>
        <tissue evidence="7">Liver</tissue>
    </source>
</reference>